<dbReference type="AlphaFoldDB" id="A0A0L6VSD3"/>
<feature type="compositionally biased region" description="Basic and acidic residues" evidence="1">
    <location>
        <begin position="10"/>
        <end position="23"/>
    </location>
</feature>
<reference evidence="2 3" key="1">
    <citation type="submission" date="2015-08" db="EMBL/GenBank/DDBJ databases">
        <title>Next Generation Sequencing and Analysis of the Genome of Puccinia sorghi L Schw, the Causal Agent of Maize Common Rust.</title>
        <authorList>
            <person name="Rochi L."/>
            <person name="Burguener G."/>
            <person name="Darino M."/>
            <person name="Turjanski A."/>
            <person name="Kreff E."/>
            <person name="Dieguez M.J."/>
            <person name="Sacco F."/>
        </authorList>
    </citation>
    <scope>NUCLEOTIDE SEQUENCE [LARGE SCALE GENOMIC DNA]</scope>
    <source>
        <strain evidence="2 3">RO10H11247</strain>
    </source>
</reference>
<gene>
    <name evidence="2" type="ORF">VP01_111g10</name>
</gene>
<sequence length="165" mass="18447">MAVSVTINSEEGRKMTKVEEHSSLPKHTIGLNETINTIRTSIFCQCVSYQLLNLYSTVPLNDNINPTHCPTLEEVTSACHTVDSTLCLLNSGRCVITSKILQVNHCCDRVHSLGEVDHKGQGRLELLIHFSPWFKRVYQSGGFVKFINLVALSNRSWGVLVVHNL</sequence>
<dbReference type="VEuPathDB" id="FungiDB:VP01_111g10"/>
<dbReference type="EMBL" id="LAVV01001333">
    <property type="protein sequence ID" value="KNZ63623.1"/>
    <property type="molecule type" value="Genomic_DNA"/>
</dbReference>
<comment type="caution">
    <text evidence="2">The sequence shown here is derived from an EMBL/GenBank/DDBJ whole genome shotgun (WGS) entry which is preliminary data.</text>
</comment>
<dbReference type="Proteomes" id="UP000037035">
    <property type="component" value="Unassembled WGS sequence"/>
</dbReference>
<evidence type="ECO:0000313" key="2">
    <source>
        <dbReference type="EMBL" id="KNZ63623.1"/>
    </source>
</evidence>
<proteinExistence type="predicted"/>
<evidence type="ECO:0000256" key="1">
    <source>
        <dbReference type="SAM" id="MobiDB-lite"/>
    </source>
</evidence>
<evidence type="ECO:0000313" key="3">
    <source>
        <dbReference type="Proteomes" id="UP000037035"/>
    </source>
</evidence>
<organism evidence="2 3">
    <name type="scientific">Puccinia sorghi</name>
    <dbReference type="NCBI Taxonomy" id="27349"/>
    <lineage>
        <taxon>Eukaryota</taxon>
        <taxon>Fungi</taxon>
        <taxon>Dikarya</taxon>
        <taxon>Basidiomycota</taxon>
        <taxon>Pucciniomycotina</taxon>
        <taxon>Pucciniomycetes</taxon>
        <taxon>Pucciniales</taxon>
        <taxon>Pucciniaceae</taxon>
        <taxon>Puccinia</taxon>
    </lineage>
</organism>
<keyword evidence="3" id="KW-1185">Reference proteome</keyword>
<protein>
    <submittedName>
        <fullName evidence="2">Uncharacterized protein</fullName>
    </submittedName>
</protein>
<feature type="region of interest" description="Disordered" evidence="1">
    <location>
        <begin position="1"/>
        <end position="23"/>
    </location>
</feature>
<accession>A0A0L6VSD3</accession>
<name>A0A0L6VSD3_9BASI</name>